<evidence type="ECO:0000256" key="2">
    <source>
        <dbReference type="ARBA" id="ARBA00022490"/>
    </source>
</evidence>
<dbReference type="WBParaSite" id="nRc.2.0.1.t38276-RA">
    <property type="protein sequence ID" value="nRc.2.0.1.t38276-RA"/>
    <property type="gene ID" value="nRc.2.0.1.g38276"/>
</dbReference>
<dbReference type="GO" id="GO:0005634">
    <property type="term" value="C:nucleus"/>
    <property type="evidence" value="ECO:0007669"/>
    <property type="project" value="UniProtKB-SubCell"/>
</dbReference>
<comment type="subcellular location">
    <subcellularLocation>
        <location evidence="1">Nucleus</location>
    </subcellularLocation>
</comment>
<dbReference type="Gene3D" id="3.60.20.10">
    <property type="entry name" value="Glutamine Phosphoribosylpyrophosphate, subunit 1, domain 1"/>
    <property type="match status" value="1"/>
</dbReference>
<dbReference type="AlphaFoldDB" id="A0A915KJT8"/>
<dbReference type="InterPro" id="IPR029055">
    <property type="entry name" value="Ntn_hydrolases_N"/>
</dbReference>
<dbReference type="PANTHER" id="PTHR32194">
    <property type="entry name" value="METALLOPROTEASE TLDD"/>
    <property type="match status" value="1"/>
</dbReference>
<organism evidence="5 6">
    <name type="scientific">Romanomermis culicivorax</name>
    <name type="common">Nematode worm</name>
    <dbReference type="NCBI Taxonomy" id="13658"/>
    <lineage>
        <taxon>Eukaryota</taxon>
        <taxon>Metazoa</taxon>
        <taxon>Ecdysozoa</taxon>
        <taxon>Nematoda</taxon>
        <taxon>Enoplea</taxon>
        <taxon>Dorylaimia</taxon>
        <taxon>Mermithida</taxon>
        <taxon>Mermithoidea</taxon>
        <taxon>Mermithidae</taxon>
        <taxon>Romanomermis</taxon>
    </lineage>
</organism>
<keyword evidence="2" id="KW-0963">Cytoplasm</keyword>
<evidence type="ECO:0000313" key="6">
    <source>
        <dbReference type="WBParaSite" id="nRc.2.0.1.t38276-RA"/>
    </source>
</evidence>
<keyword evidence="5" id="KW-1185">Reference proteome</keyword>
<dbReference type="Pfam" id="PF00227">
    <property type="entry name" value="Proteasome"/>
    <property type="match status" value="1"/>
</dbReference>
<accession>A0A915KJT8</accession>
<evidence type="ECO:0000256" key="4">
    <source>
        <dbReference type="ARBA" id="ARBA00026071"/>
    </source>
</evidence>
<dbReference type="PANTHER" id="PTHR32194:SF2">
    <property type="entry name" value="PROTEASOME SUBUNIT BETA TYPE-1"/>
    <property type="match status" value="1"/>
</dbReference>
<dbReference type="SUPFAM" id="SSF56235">
    <property type="entry name" value="N-terminal nucleophile aminohydrolases (Ntn hydrolases)"/>
    <property type="match status" value="1"/>
</dbReference>
<keyword evidence="3" id="KW-0647">Proteasome</keyword>
<comment type="subunit">
    <text evidence="4">The 26S proteasome consists of a 20S proteasome core and two 19S regulatory subunits. The 20S proteasome core is composed of 28 subunits that are arranged in four stacked rings, resulting in a barrel-shaped structure. The two end rings are each formed by seven alpha subunits, and the two central rings are each formed by seven beta subunits. The catalytic chamber with the active sites is on the inside of the barrel.</text>
</comment>
<dbReference type="InterPro" id="IPR023333">
    <property type="entry name" value="Proteasome_suB-type"/>
</dbReference>
<evidence type="ECO:0000313" key="5">
    <source>
        <dbReference type="Proteomes" id="UP000887565"/>
    </source>
</evidence>
<name>A0A915KJT8_ROMCU</name>
<evidence type="ECO:0000256" key="1">
    <source>
        <dbReference type="ARBA" id="ARBA00004123"/>
    </source>
</evidence>
<protein>
    <submittedName>
        <fullName evidence="6">Uncharacterized protein</fullName>
    </submittedName>
</protein>
<dbReference type="GO" id="GO:0051603">
    <property type="term" value="P:proteolysis involved in protein catabolic process"/>
    <property type="evidence" value="ECO:0007669"/>
    <property type="project" value="InterPro"/>
</dbReference>
<evidence type="ECO:0000256" key="3">
    <source>
        <dbReference type="ARBA" id="ARBA00022942"/>
    </source>
</evidence>
<sequence>CIIVERKYLYRVKNSHFTLSKLQFSTLLIVTSLGIGYMVDQFYEFDHKEPLNVDAAAHMLARTLYYRRFFPYYTNNIIAGLNDEGVMGVCIVTIRSALSNLCPIAPAGTAQIGRCNKDVKNLKINKDEAIKLMMDAFRGTSERETSTGDKLFMIIFEKDKEPQISNKFDLRNKI</sequence>
<dbReference type="Proteomes" id="UP000887565">
    <property type="component" value="Unplaced"/>
</dbReference>
<reference evidence="6" key="1">
    <citation type="submission" date="2022-11" db="UniProtKB">
        <authorList>
            <consortium name="WormBaseParasite"/>
        </authorList>
    </citation>
    <scope>IDENTIFICATION</scope>
</reference>
<dbReference type="GO" id="GO:0005737">
    <property type="term" value="C:cytoplasm"/>
    <property type="evidence" value="ECO:0007669"/>
    <property type="project" value="TreeGrafter"/>
</dbReference>
<proteinExistence type="predicted"/>
<dbReference type="GO" id="GO:0005839">
    <property type="term" value="C:proteasome core complex"/>
    <property type="evidence" value="ECO:0007669"/>
    <property type="project" value="InterPro"/>
</dbReference>
<dbReference type="InterPro" id="IPR001353">
    <property type="entry name" value="Proteasome_sua/b"/>
</dbReference>